<evidence type="ECO:0000256" key="1">
    <source>
        <dbReference type="ARBA" id="ARBA00008138"/>
    </source>
</evidence>
<dbReference type="RefSeq" id="WP_140505920.1">
    <property type="nucleotide sequence ID" value="NZ_RCZH01000005.1"/>
</dbReference>
<reference evidence="5 6" key="1">
    <citation type="journal article" date="2019" name="Environ. Microbiol.">
        <title>Species interactions and distinct microbial communities in high Arctic permafrost affected cryosols are associated with the CH4 and CO2 gas fluxes.</title>
        <authorList>
            <person name="Altshuler I."/>
            <person name="Hamel J."/>
            <person name="Turney S."/>
            <person name="Magnuson E."/>
            <person name="Levesque R."/>
            <person name="Greer C."/>
            <person name="Whyte L.G."/>
        </authorList>
    </citation>
    <scope>NUCLEOTIDE SEQUENCE [LARGE SCALE GENOMIC DNA]</scope>
    <source>
        <strain evidence="5 6">42</strain>
    </source>
</reference>
<dbReference type="Gene3D" id="3.40.50.150">
    <property type="entry name" value="Vaccinia Virus protein VP39"/>
    <property type="match status" value="1"/>
</dbReference>
<dbReference type="EC" id="2.1.1.-" evidence="4"/>
<dbReference type="InterPro" id="IPR029063">
    <property type="entry name" value="SAM-dependent_MTases_sf"/>
</dbReference>
<evidence type="ECO:0000256" key="2">
    <source>
        <dbReference type="ARBA" id="ARBA00022603"/>
    </source>
</evidence>
<dbReference type="GO" id="GO:0008168">
    <property type="term" value="F:methyltransferase activity"/>
    <property type="evidence" value="ECO:0007669"/>
    <property type="project" value="UniProtKB-UniRule"/>
</dbReference>
<evidence type="ECO:0000313" key="6">
    <source>
        <dbReference type="Proteomes" id="UP000319700"/>
    </source>
</evidence>
<comment type="function">
    <text evidence="4">Exhibits S-adenosyl-L-methionine-dependent methyltransferase activity.</text>
</comment>
<proteinExistence type="inferred from homology"/>
<keyword evidence="6" id="KW-1185">Reference proteome</keyword>
<dbReference type="PANTHER" id="PTHR43619">
    <property type="entry name" value="S-ADENOSYL-L-METHIONINE-DEPENDENT METHYLTRANSFERASE YKTD-RELATED"/>
    <property type="match status" value="1"/>
</dbReference>
<name>A0A502EUI9_9FLAO</name>
<evidence type="ECO:0000256" key="3">
    <source>
        <dbReference type="ARBA" id="ARBA00022679"/>
    </source>
</evidence>
<protein>
    <recommendedName>
        <fullName evidence="4">S-adenosyl-L-methionine-dependent methyltransferase</fullName>
        <ecNumber evidence="4">2.1.1.-</ecNumber>
    </recommendedName>
</protein>
<sequence>MKIDRTSRTAQYMAFFRALETERNSNDRLFSDVFAIHFLEAKLRFITRISRYSIIRKYINSKIQNKIPGALSSGIARTKYIDDLLESTIKKGVKQVIILGAGFDTRALRLNYLETIPVIEIDHPNTSNFKTRIYKNRIQHLPKNISFFQIDFNKQSLEELAEQHNFDFTKPTTVIWEGVTNYLTEDAVKNTFSFISKFAKNSHVIFTYVHKEILENPTSFLGGEKLLKDLNKLEEKWTFGFQPEELSNYLNQFDMSIMEDMGATEYREKYLPNRIENGYEFYRVAMAVKL</sequence>
<comment type="caution">
    <text evidence="5">The sequence shown here is derived from an EMBL/GenBank/DDBJ whole genome shotgun (WGS) entry which is preliminary data.</text>
</comment>
<dbReference type="NCBIfam" id="TIGR00027">
    <property type="entry name" value="mthyl_TIGR00027"/>
    <property type="match status" value="1"/>
</dbReference>
<keyword evidence="3 5" id="KW-0808">Transferase</keyword>
<keyword evidence="4" id="KW-0949">S-adenosyl-L-methionine</keyword>
<keyword evidence="2 4" id="KW-0489">Methyltransferase</keyword>
<dbReference type="OrthoDB" id="9806164at2"/>
<comment type="similarity">
    <text evidence="1 4">Belongs to the UPF0677 family.</text>
</comment>
<accession>A0A502EUI9</accession>
<dbReference type="AlphaFoldDB" id="A0A502EUI9"/>
<dbReference type="SUPFAM" id="SSF53335">
    <property type="entry name" value="S-adenosyl-L-methionine-dependent methyltransferases"/>
    <property type="match status" value="1"/>
</dbReference>
<dbReference type="Proteomes" id="UP000319700">
    <property type="component" value="Unassembled WGS sequence"/>
</dbReference>
<dbReference type="InterPro" id="IPR011610">
    <property type="entry name" value="SAM_mthyl_Trfase_ML2640-like"/>
</dbReference>
<dbReference type="GO" id="GO:0032259">
    <property type="term" value="P:methylation"/>
    <property type="evidence" value="ECO:0007669"/>
    <property type="project" value="UniProtKB-KW"/>
</dbReference>
<dbReference type="InterPro" id="IPR007213">
    <property type="entry name" value="Ppm1/Ppm2/Tcmp"/>
</dbReference>
<organism evidence="5 6">
    <name type="scientific">Flavobacterium pectinovorum</name>
    <dbReference type="NCBI Taxonomy" id="29533"/>
    <lineage>
        <taxon>Bacteria</taxon>
        <taxon>Pseudomonadati</taxon>
        <taxon>Bacteroidota</taxon>
        <taxon>Flavobacteriia</taxon>
        <taxon>Flavobacteriales</taxon>
        <taxon>Flavobacteriaceae</taxon>
        <taxon>Flavobacterium</taxon>
    </lineage>
</organism>
<dbReference type="EMBL" id="RCZH01000005">
    <property type="protein sequence ID" value="TPG41558.1"/>
    <property type="molecule type" value="Genomic_DNA"/>
</dbReference>
<gene>
    <name evidence="5" type="ORF">EAH81_08725</name>
</gene>
<dbReference type="PANTHER" id="PTHR43619:SF2">
    <property type="entry name" value="S-ADENOSYL-L-METHIONINE-DEPENDENT METHYLTRANSFERASES SUPERFAMILY PROTEIN"/>
    <property type="match status" value="1"/>
</dbReference>
<dbReference type="Pfam" id="PF04072">
    <property type="entry name" value="LCM"/>
    <property type="match status" value="1"/>
</dbReference>
<evidence type="ECO:0000313" key="5">
    <source>
        <dbReference type="EMBL" id="TPG41558.1"/>
    </source>
</evidence>
<evidence type="ECO:0000256" key="4">
    <source>
        <dbReference type="RuleBase" id="RU362030"/>
    </source>
</evidence>